<dbReference type="GO" id="GO:0033281">
    <property type="term" value="C:TAT protein transport complex"/>
    <property type="evidence" value="ECO:0007669"/>
    <property type="project" value="UniProtKB-UniRule"/>
</dbReference>
<comment type="subunit">
    <text evidence="5">The Tat system comprises two distinct complexes: a TatABC complex, containing multiple copies of TatA, TatB and TatC subunits, and a separate TatA complex, containing only TatA subunits. Substrates initially bind to the TatABC complex, which probably triggers association of the separate TatA complex to form the active translocon.</text>
</comment>
<proteinExistence type="inferred from homology"/>
<evidence type="ECO:0000256" key="3">
    <source>
        <dbReference type="ARBA" id="ARBA00022989"/>
    </source>
</evidence>
<keyword evidence="5" id="KW-1003">Cell membrane</keyword>
<feature type="transmembrane region" description="Helical" evidence="5">
    <location>
        <begin position="29"/>
        <end position="47"/>
    </location>
</feature>
<keyword evidence="7" id="KW-1185">Reference proteome</keyword>
<feature type="transmembrane region" description="Helical" evidence="5">
    <location>
        <begin position="173"/>
        <end position="195"/>
    </location>
</feature>
<keyword evidence="3 5" id="KW-1133">Transmembrane helix</keyword>
<evidence type="ECO:0000313" key="6">
    <source>
        <dbReference type="EMBL" id="AWM77676.1"/>
    </source>
</evidence>
<evidence type="ECO:0000256" key="5">
    <source>
        <dbReference type="HAMAP-Rule" id="MF_00902"/>
    </source>
</evidence>
<organism evidence="6 7">
    <name type="scientific">Phenylobacterium parvum</name>
    <dbReference type="NCBI Taxonomy" id="2201350"/>
    <lineage>
        <taxon>Bacteria</taxon>
        <taxon>Pseudomonadati</taxon>
        <taxon>Pseudomonadota</taxon>
        <taxon>Alphaproteobacteria</taxon>
        <taxon>Caulobacterales</taxon>
        <taxon>Caulobacteraceae</taxon>
        <taxon>Phenylobacterium</taxon>
    </lineage>
</organism>
<dbReference type="AlphaFoldDB" id="A0A2Z3HU28"/>
<dbReference type="EMBL" id="CP029479">
    <property type="protein sequence ID" value="AWM77676.1"/>
    <property type="molecule type" value="Genomic_DNA"/>
</dbReference>
<dbReference type="GO" id="GO:0009977">
    <property type="term" value="F:proton motive force dependent protein transmembrane transporter activity"/>
    <property type="evidence" value="ECO:0007669"/>
    <property type="project" value="TreeGrafter"/>
</dbReference>
<reference evidence="7" key="1">
    <citation type="submission" date="2018-05" db="EMBL/GenBank/DDBJ databases">
        <title>Genome sequencing of Phenylobacterium sp. HYN0004.</title>
        <authorList>
            <person name="Yi H."/>
            <person name="Baek C."/>
        </authorList>
    </citation>
    <scope>NUCLEOTIDE SEQUENCE [LARGE SCALE GENOMIC DNA]</scope>
    <source>
        <strain evidence="7">HYN0004</strain>
    </source>
</reference>
<keyword evidence="4 5" id="KW-0472">Membrane</keyword>
<comment type="function">
    <text evidence="5">Part of the twin-arginine translocation (Tat) system that transports large folded proteins containing a characteristic twin-arginine motif in their signal peptide across membranes. Together with TatB, TatC is part of a receptor directly interacting with Tat signal peptides.</text>
</comment>
<dbReference type="Proteomes" id="UP000247763">
    <property type="component" value="Chromosome"/>
</dbReference>
<keyword evidence="5" id="KW-0653">Protein transport</keyword>
<feature type="transmembrane region" description="Helical" evidence="5">
    <location>
        <begin position="140"/>
        <end position="161"/>
    </location>
</feature>
<evidence type="ECO:0000256" key="2">
    <source>
        <dbReference type="ARBA" id="ARBA00022692"/>
    </source>
</evidence>
<keyword evidence="5" id="KW-0811">Translocation</keyword>
<dbReference type="Pfam" id="PF00902">
    <property type="entry name" value="TatC"/>
    <property type="match status" value="1"/>
</dbReference>
<dbReference type="KEGG" id="phb:HYN04_07815"/>
<evidence type="ECO:0000256" key="1">
    <source>
        <dbReference type="ARBA" id="ARBA00004141"/>
    </source>
</evidence>
<dbReference type="PROSITE" id="PS01218">
    <property type="entry name" value="TATC"/>
    <property type="match status" value="1"/>
</dbReference>
<sequence length="321" mass="34902">MSATHEPDDEIEASRAPLLDHLVELRQRLIRSLIAVALAFVVCFAFADDIYSLLLRPYEAAAAILAAQKAAAANAVKTGFLDGILQALHLKPASGGTGGGGPFDLLLVLVGLKEMPPLEGQTLKLIYTAPLEFFFTKLKLAGFGAIVLSFPVLASQVYGFVAPGLYKRERRAFLPFLVASPLLFSLGAALVYFFIFPFVLWFSLSQQITGAGAITVELLPKVSDYLTLVTTLLMAFGLCFQLPVVLTLLGLAGMVSAQALREFRRYAIVGIFVVAAVVTPPDPISQLMLALPIILLYEISIWCVRIIEFRRRDEPSEDVIA</sequence>
<feature type="transmembrane region" description="Helical" evidence="5">
    <location>
        <begin position="263"/>
        <end position="281"/>
    </location>
</feature>
<gene>
    <name evidence="5 6" type="primary">tatC</name>
    <name evidence="6" type="ORF">HYN04_07815</name>
</gene>
<dbReference type="HAMAP" id="MF_00902">
    <property type="entry name" value="TatC"/>
    <property type="match status" value="1"/>
</dbReference>
<accession>A0A2Z3HU28</accession>
<evidence type="ECO:0000313" key="7">
    <source>
        <dbReference type="Proteomes" id="UP000247763"/>
    </source>
</evidence>
<dbReference type="NCBIfam" id="TIGR00945">
    <property type="entry name" value="tatC"/>
    <property type="match status" value="1"/>
</dbReference>
<dbReference type="InterPro" id="IPR019820">
    <property type="entry name" value="Sec-indep_translocase_CS"/>
</dbReference>
<name>A0A2Z3HU28_9CAUL</name>
<dbReference type="InterPro" id="IPR002033">
    <property type="entry name" value="TatC"/>
</dbReference>
<keyword evidence="2 5" id="KW-0812">Transmembrane</keyword>
<dbReference type="PANTHER" id="PTHR30371:SF0">
    <property type="entry name" value="SEC-INDEPENDENT PROTEIN TRANSLOCASE PROTEIN TATC, CHLOROPLASTIC-RELATED"/>
    <property type="match status" value="1"/>
</dbReference>
<comment type="subcellular location">
    <subcellularLocation>
        <location evidence="5">Cell membrane</location>
        <topology evidence="5">Multi-pass membrane protein</topology>
    </subcellularLocation>
    <subcellularLocation>
        <location evidence="1">Membrane</location>
        <topology evidence="1">Multi-pass membrane protein</topology>
    </subcellularLocation>
</comment>
<evidence type="ECO:0000256" key="4">
    <source>
        <dbReference type="ARBA" id="ARBA00023136"/>
    </source>
</evidence>
<dbReference type="OrthoDB" id="9777044at2"/>
<feature type="transmembrane region" description="Helical" evidence="5">
    <location>
        <begin position="225"/>
        <end position="251"/>
    </location>
</feature>
<comment type="similarity">
    <text evidence="5">Belongs to the TatC family.</text>
</comment>
<dbReference type="GO" id="GO:0065002">
    <property type="term" value="P:intracellular protein transmembrane transport"/>
    <property type="evidence" value="ECO:0007669"/>
    <property type="project" value="TreeGrafter"/>
</dbReference>
<dbReference type="GO" id="GO:0043953">
    <property type="term" value="P:protein transport by the Tat complex"/>
    <property type="evidence" value="ECO:0007669"/>
    <property type="project" value="UniProtKB-UniRule"/>
</dbReference>
<protein>
    <recommendedName>
        <fullName evidence="5">Sec-independent protein translocase protein TatC</fullName>
    </recommendedName>
</protein>
<keyword evidence="5" id="KW-0813">Transport</keyword>
<dbReference type="RefSeq" id="WP_110450243.1">
    <property type="nucleotide sequence ID" value="NZ_CP029479.1"/>
</dbReference>
<dbReference type="PANTHER" id="PTHR30371">
    <property type="entry name" value="SEC-INDEPENDENT PROTEIN TRANSLOCASE PROTEIN TATC"/>
    <property type="match status" value="1"/>
</dbReference>
<feature type="transmembrane region" description="Helical" evidence="5">
    <location>
        <begin position="287"/>
        <end position="307"/>
    </location>
</feature>